<dbReference type="OMA" id="LMTWCKE"/>
<evidence type="ECO:0000313" key="2">
    <source>
        <dbReference type="Proteomes" id="UP000298652"/>
    </source>
</evidence>
<evidence type="ECO:0008006" key="3">
    <source>
        <dbReference type="Google" id="ProtNLM"/>
    </source>
</evidence>
<dbReference type="EMBL" id="CM016557">
    <property type="protein sequence ID" value="TKW09178.1"/>
    <property type="molecule type" value="Genomic_DNA"/>
</dbReference>
<keyword evidence="2" id="KW-1185">Reference proteome</keyword>
<organism evidence="1 2">
    <name type="scientific">Setaria viridis</name>
    <name type="common">Green bristlegrass</name>
    <name type="synonym">Setaria italica subsp. viridis</name>
    <dbReference type="NCBI Taxonomy" id="4556"/>
    <lineage>
        <taxon>Eukaryota</taxon>
        <taxon>Viridiplantae</taxon>
        <taxon>Streptophyta</taxon>
        <taxon>Embryophyta</taxon>
        <taxon>Tracheophyta</taxon>
        <taxon>Spermatophyta</taxon>
        <taxon>Magnoliopsida</taxon>
        <taxon>Liliopsida</taxon>
        <taxon>Poales</taxon>
        <taxon>Poaceae</taxon>
        <taxon>PACMAD clade</taxon>
        <taxon>Panicoideae</taxon>
        <taxon>Panicodae</taxon>
        <taxon>Paniceae</taxon>
        <taxon>Cenchrinae</taxon>
        <taxon>Setaria</taxon>
    </lineage>
</organism>
<gene>
    <name evidence="1" type="ORF">SEVIR_6G076400v2</name>
</gene>
<dbReference type="Gramene" id="TKW09178">
    <property type="protein sequence ID" value="TKW09178"/>
    <property type="gene ID" value="SEVIR_6G076400v2"/>
</dbReference>
<protein>
    <recommendedName>
        <fullName evidence="3">KEN domain-containing protein</fullName>
    </recommendedName>
</protein>
<dbReference type="Proteomes" id="UP000298652">
    <property type="component" value="Chromosome 6"/>
</dbReference>
<sequence length="342" mass="40541">MDSGKESPYPWKGENKIIDQREKGDGLNLNKGKYVMSNIEFDVLIDKREGLKFHSYDLLRNFHHANAIPLLDYYYQADKFGRLVIPKVHFSFQSWFEKEGKNLLFDEMGHMTVMLENMIIEYCDLVESLLKKKLIIKNFDMDNVFVNVYVGVPTLCVLLTEVTEVECIGVQDRNLAWDCPRKLMVWCENQCDIKMDKLTKRFCNFLGKSNCNVRKLKKYPHNWDDVTKGEYLMSLVDSNHSQMRFLLNDSGLTWPFSENLPQRSDNLPELLQAILDWDELERNVGHNILDFFSYVIVLRNCYKHFEDLPKKIKDKLISRKTLIEYIELWQSDFWIKVYERLG</sequence>
<dbReference type="AlphaFoldDB" id="A0A4U6U169"/>
<accession>A0A4U6U169</accession>
<proteinExistence type="predicted"/>
<evidence type="ECO:0000313" key="1">
    <source>
        <dbReference type="EMBL" id="TKW09178.1"/>
    </source>
</evidence>
<name>A0A4U6U169_SETVI</name>
<reference evidence="1" key="1">
    <citation type="submission" date="2019-03" db="EMBL/GenBank/DDBJ databases">
        <title>WGS assembly of Setaria viridis.</title>
        <authorList>
            <person name="Huang P."/>
            <person name="Jenkins J."/>
            <person name="Grimwood J."/>
            <person name="Barry K."/>
            <person name="Healey A."/>
            <person name="Mamidi S."/>
            <person name="Sreedasyam A."/>
            <person name="Shu S."/>
            <person name="Feldman M."/>
            <person name="Wu J."/>
            <person name="Yu Y."/>
            <person name="Chen C."/>
            <person name="Johnson J."/>
            <person name="Rokhsar D."/>
            <person name="Baxter I."/>
            <person name="Schmutz J."/>
            <person name="Brutnell T."/>
            <person name="Kellogg E."/>
        </authorList>
    </citation>
    <scope>NUCLEOTIDE SEQUENCE [LARGE SCALE GENOMIC DNA]</scope>
</reference>